<reference evidence="2 3" key="1">
    <citation type="journal article" date="2024" name="Ann. Entomol. Soc. Am.">
        <title>Genomic analyses of the southern and eastern yellowjacket wasps (Hymenoptera: Vespidae) reveal evolutionary signatures of social life.</title>
        <authorList>
            <person name="Catto M.A."/>
            <person name="Caine P.B."/>
            <person name="Orr S.E."/>
            <person name="Hunt B.G."/>
            <person name="Goodisman M.A.D."/>
        </authorList>
    </citation>
    <scope>NUCLEOTIDE SEQUENCE [LARGE SCALE GENOMIC DNA]</scope>
    <source>
        <strain evidence="2">233</strain>
        <tissue evidence="2">Head and thorax</tissue>
    </source>
</reference>
<dbReference type="AlphaFoldDB" id="A0ABD2BR92"/>
<evidence type="ECO:0000256" key="1">
    <source>
        <dbReference type="SAM" id="Phobius"/>
    </source>
</evidence>
<accession>A0ABD2BR92</accession>
<keyword evidence="1" id="KW-0472">Membrane</keyword>
<keyword evidence="1" id="KW-1133">Transmembrane helix</keyword>
<keyword evidence="1" id="KW-0812">Transmembrane</keyword>
<name>A0ABD2BR92_VESSQ</name>
<protein>
    <submittedName>
        <fullName evidence="2">Uncharacterized protein</fullName>
    </submittedName>
</protein>
<keyword evidence="3" id="KW-1185">Reference proteome</keyword>
<feature type="transmembrane region" description="Helical" evidence="1">
    <location>
        <begin position="52"/>
        <end position="75"/>
    </location>
</feature>
<proteinExistence type="predicted"/>
<evidence type="ECO:0000313" key="3">
    <source>
        <dbReference type="Proteomes" id="UP001607302"/>
    </source>
</evidence>
<sequence length="82" mass="9831">MKNPLHLRQKFTFYTKLVFTLKLLMYCLTVEFTIYLINLIKRPYNQFSKIQVCSSCVISIQVCFIEIIYMSSILLHTVLFKR</sequence>
<feature type="transmembrane region" description="Helical" evidence="1">
    <location>
        <begin position="20"/>
        <end position="40"/>
    </location>
</feature>
<evidence type="ECO:0000313" key="2">
    <source>
        <dbReference type="EMBL" id="KAL2735287.1"/>
    </source>
</evidence>
<gene>
    <name evidence="2" type="ORF">V1478_002927</name>
</gene>
<dbReference type="Proteomes" id="UP001607302">
    <property type="component" value="Unassembled WGS sequence"/>
</dbReference>
<comment type="caution">
    <text evidence="2">The sequence shown here is derived from an EMBL/GenBank/DDBJ whole genome shotgun (WGS) entry which is preliminary data.</text>
</comment>
<dbReference type="EMBL" id="JAUDFV010000064">
    <property type="protein sequence ID" value="KAL2735287.1"/>
    <property type="molecule type" value="Genomic_DNA"/>
</dbReference>
<organism evidence="2 3">
    <name type="scientific">Vespula squamosa</name>
    <name type="common">Southern yellow jacket</name>
    <name type="synonym">Wasp</name>
    <dbReference type="NCBI Taxonomy" id="30214"/>
    <lineage>
        <taxon>Eukaryota</taxon>
        <taxon>Metazoa</taxon>
        <taxon>Ecdysozoa</taxon>
        <taxon>Arthropoda</taxon>
        <taxon>Hexapoda</taxon>
        <taxon>Insecta</taxon>
        <taxon>Pterygota</taxon>
        <taxon>Neoptera</taxon>
        <taxon>Endopterygota</taxon>
        <taxon>Hymenoptera</taxon>
        <taxon>Apocrita</taxon>
        <taxon>Aculeata</taxon>
        <taxon>Vespoidea</taxon>
        <taxon>Vespidae</taxon>
        <taxon>Vespinae</taxon>
        <taxon>Vespula</taxon>
    </lineage>
</organism>